<evidence type="ECO:0000313" key="11">
    <source>
        <dbReference type="EMBL" id="KAK0069403.1"/>
    </source>
</evidence>
<dbReference type="InterPro" id="IPR013083">
    <property type="entry name" value="Znf_RING/FYVE/PHD"/>
</dbReference>
<proteinExistence type="inferred from homology"/>
<evidence type="ECO:0000259" key="9">
    <source>
        <dbReference type="PROSITE" id="PS51292"/>
    </source>
</evidence>
<dbReference type="SUPFAM" id="SSF53187">
    <property type="entry name" value="Zn-dependent exopeptidases"/>
    <property type="match status" value="2"/>
</dbReference>
<dbReference type="PANTHER" id="PTHR12756:SF12">
    <property type="entry name" value="CYTOSOLIC CARBOXYPEPTIDASE-LIKE PROTEIN 5"/>
    <property type="match status" value="1"/>
</dbReference>
<evidence type="ECO:0000256" key="6">
    <source>
        <dbReference type="PROSITE-ProRule" id="PRU01379"/>
    </source>
</evidence>
<dbReference type="EMBL" id="JASAOG010000002">
    <property type="protein sequence ID" value="KAK0069403.1"/>
    <property type="molecule type" value="Genomic_DNA"/>
</dbReference>
<feature type="region of interest" description="Disordered" evidence="7">
    <location>
        <begin position="861"/>
        <end position="918"/>
    </location>
</feature>
<feature type="compositionally biased region" description="Polar residues" evidence="7">
    <location>
        <begin position="1092"/>
        <end position="1103"/>
    </location>
</feature>
<feature type="domain" description="RING-CH-type" evidence="9">
    <location>
        <begin position="1375"/>
        <end position="1440"/>
    </location>
</feature>
<dbReference type="SUPFAM" id="SSF57850">
    <property type="entry name" value="RING/U-box"/>
    <property type="match status" value="1"/>
</dbReference>
<feature type="compositionally biased region" description="Polar residues" evidence="7">
    <location>
        <begin position="1056"/>
        <end position="1081"/>
    </location>
</feature>
<feature type="compositionally biased region" description="Basic residues" evidence="7">
    <location>
        <begin position="1146"/>
        <end position="1156"/>
    </location>
</feature>
<dbReference type="GO" id="GO:0006508">
    <property type="term" value="P:proteolysis"/>
    <property type="evidence" value="ECO:0007669"/>
    <property type="project" value="InterPro"/>
</dbReference>
<keyword evidence="12" id="KW-1185">Reference proteome</keyword>
<keyword evidence="8" id="KW-0812">Transmembrane</keyword>
<evidence type="ECO:0000256" key="4">
    <source>
        <dbReference type="ARBA" id="ARBA00022771"/>
    </source>
</evidence>
<dbReference type="GO" id="GO:0004181">
    <property type="term" value="F:metallocarboxypeptidase activity"/>
    <property type="evidence" value="ECO:0007669"/>
    <property type="project" value="InterPro"/>
</dbReference>
<organism evidence="11 12">
    <name type="scientific">Biomphalaria pfeifferi</name>
    <name type="common">Bloodfluke planorb</name>
    <name type="synonym">Freshwater snail</name>
    <dbReference type="NCBI Taxonomy" id="112525"/>
    <lineage>
        <taxon>Eukaryota</taxon>
        <taxon>Metazoa</taxon>
        <taxon>Spiralia</taxon>
        <taxon>Lophotrochozoa</taxon>
        <taxon>Mollusca</taxon>
        <taxon>Gastropoda</taxon>
        <taxon>Heterobranchia</taxon>
        <taxon>Euthyneura</taxon>
        <taxon>Panpulmonata</taxon>
        <taxon>Hygrophila</taxon>
        <taxon>Lymnaeoidea</taxon>
        <taxon>Planorbidae</taxon>
        <taxon>Biomphalaria</taxon>
    </lineage>
</organism>
<dbReference type="Pfam" id="PF00246">
    <property type="entry name" value="Peptidase_M14"/>
    <property type="match status" value="1"/>
</dbReference>
<keyword evidence="5" id="KW-0862">Zinc</keyword>
<dbReference type="PROSITE" id="PS52035">
    <property type="entry name" value="PEPTIDASE_M14"/>
    <property type="match status" value="1"/>
</dbReference>
<feature type="compositionally biased region" description="Polar residues" evidence="7">
    <location>
        <begin position="1187"/>
        <end position="1199"/>
    </location>
</feature>
<evidence type="ECO:0000256" key="2">
    <source>
        <dbReference type="ARBA" id="ARBA00005988"/>
    </source>
</evidence>
<comment type="cofactor">
    <cofactor evidence="1">
        <name>Zn(2+)</name>
        <dbReference type="ChEBI" id="CHEBI:29105"/>
    </cofactor>
</comment>
<dbReference type="PANTHER" id="PTHR12756">
    <property type="entry name" value="CYTOSOLIC CARBOXYPEPTIDASE"/>
    <property type="match status" value="1"/>
</dbReference>
<reference evidence="11" key="1">
    <citation type="journal article" date="2023" name="PLoS Negl. Trop. Dis.">
        <title>A genome sequence for Biomphalaria pfeifferi, the major vector snail for the human-infecting parasite Schistosoma mansoni.</title>
        <authorList>
            <person name="Bu L."/>
            <person name="Lu L."/>
            <person name="Laidemitt M.R."/>
            <person name="Zhang S.M."/>
            <person name="Mutuku M."/>
            <person name="Mkoji G."/>
            <person name="Steinauer M."/>
            <person name="Loker E.S."/>
        </authorList>
    </citation>
    <scope>NUCLEOTIDE SEQUENCE</scope>
    <source>
        <strain evidence="11">KasaAsao</strain>
    </source>
</reference>
<dbReference type="Proteomes" id="UP001233172">
    <property type="component" value="Unassembled WGS sequence"/>
</dbReference>
<feature type="region of interest" description="Disordered" evidence="7">
    <location>
        <begin position="1038"/>
        <end position="1109"/>
    </location>
</feature>
<sequence length="1550" mass="175317">MEIKIGNLCFTSKFDSGNLARIEKVSKDDEGTENDVTNSFQYSGSNADIKPDYEFNVWTNPDCAGTEFENPNRSWFYFGIKGLTNNKVIKINIMNLNKQGKLYSQGLAPIYKILPGKPKWERIRERPTFEMIDGQFILRFTFRFPDMKSGAVYFAFCIPWSYEESQNQLKELDAQFSDCQQYSSETHPEKIYYHRELLCYSLDKLRIDLITISSCHGLTDDLEPRFDKHLFPDRAIPRCRRFIGKRVFVLSSRVHPGETPASHVFNGFLNFILRENDPRAKCLRQHFVFKLIPMLNPDGVVRGHYRTDPRGVNLNRVYLDPSPELHPSIYAAKSLIVYHHIQERDRLDHSLDHVNIQFPGGCRVPSSERHAKELTKLCSGDGGTQLIYKVEEARNDDIDSLYDKEAARALKQKIMEMNIEDLHIGQLSDHHWPAHASHLPPLSTKGCQEEHLEKKHELQVHYTHHQHWQNHAHHKKEDLSLESPLLSNVDHLESKPEKHSLLEAHYLPHLQSHKHGFHPLSTSEADFNPVPKPNRSSSPTKTLTKALPLNYNINSDVSVSAQPLIEPLDLSELEESENTKKISNMALMGSSSDCSMVSLFDVNEFSSDTNQDHIAADSELRLRLSSLNMSEDYNKNSVAVTSDDLESERMGNEGSEAEIDNENPVEEGNNAPHLRAPELLMIPPEKSGVALYVDLHGHASKRGCFIYGNYFDNEDIQVENMLYSKLIAFNTAHFDFTACNFSERNMYMKDKRDGMSKEGSGRVAVYKAIGLIHSFTLECNYNTGRMVNPVPPASNDNGRATPPPQAGFPPKYTQAHYEDVGKAMAVAALDMIDLNPWSRIVNSEHGNLFNVKEAVHRYLRSLRGQPRAPRNVPSRYSGNNKSQNSGQIPQTRRASLTEVGTISSNSKLRQGQDVSNRLYPRPAYPAMNESLAAKRELGPVREAQRIHLPQASNMRGKMTFNNAAFSRNLTNRNQMTLALGALSGERQFSSSSSRLKDSDNLSKTQDVVLQTSRATEMLKSREETKVNQLRPVNKRLTSTRVPLASGGKSRVGLPSASDSQSIAKSETVVNQKAETQTSSRHSNVDLLMGSPEQGSSVTVIENNNDWKDGDSEGMEITEAMAIGSGESKNVEGSYRFGTNVKRRKRMHNISKRRQGSKTRGLQAKEIASDGKAETQFSNRKRRHSRQRSLSDNIPPNITSPAHGDQVLFLSNSGKSPIKSSSLKSSAVVLTPRATISTGLHHDHPTSYNVEHQTQVQPSTTSLLEITIGLDKDQIYTLDLHYSSNYNCVTSRGQSTERTLLGFIEMDPEKEKMLSLLKTHSETIVPSFRRNTETYTSIGSLPNTLISPCATKSSNNVNLFKENYVPLPAVEKVWQSDSDLFNCCRICQVSGDNDNLVSPCKCSGSLKYVHYSCLLKWIEYSSRRTRGEPMCELCHFVYKRHKRFRLRKWKLPNVSKKDKCLHTIFFFTLILMITCAVATVLCFLSDHGQVADNKSQLSTEEVITLTCGVLFFISFFAAMTVEIKARHTVYRLFRKFIVRNTEWQIEPYSKS</sequence>
<keyword evidence="8" id="KW-1133">Transmembrane helix</keyword>
<reference evidence="11" key="2">
    <citation type="submission" date="2023-04" db="EMBL/GenBank/DDBJ databases">
        <authorList>
            <person name="Bu L."/>
            <person name="Lu L."/>
            <person name="Laidemitt M.R."/>
            <person name="Zhang S.M."/>
            <person name="Mutuku M."/>
            <person name="Mkoji G."/>
            <person name="Steinauer M."/>
            <person name="Loker E.S."/>
        </authorList>
    </citation>
    <scope>NUCLEOTIDE SEQUENCE</scope>
    <source>
        <strain evidence="11">KasaAsao</strain>
        <tissue evidence="11">Whole Snail</tissue>
    </source>
</reference>
<protein>
    <submittedName>
        <fullName evidence="11">Cytosolic carboxypeptidase-like protein 5 isoform X1</fullName>
    </submittedName>
</protein>
<evidence type="ECO:0000256" key="8">
    <source>
        <dbReference type="SAM" id="Phobius"/>
    </source>
</evidence>
<evidence type="ECO:0000256" key="7">
    <source>
        <dbReference type="SAM" id="MobiDB-lite"/>
    </source>
</evidence>
<gene>
    <name evidence="11" type="ORF">Bpfe_000580</name>
</gene>
<dbReference type="SMART" id="SM00744">
    <property type="entry name" value="RINGv"/>
    <property type="match status" value="1"/>
</dbReference>
<feature type="transmembrane region" description="Helical" evidence="8">
    <location>
        <begin position="1463"/>
        <end position="1483"/>
    </location>
</feature>
<comment type="similarity">
    <text evidence="2 6">Belongs to the peptidase M14 family.</text>
</comment>
<dbReference type="InterPro" id="IPR011016">
    <property type="entry name" value="Znf_RING-CH"/>
</dbReference>
<evidence type="ECO:0000256" key="3">
    <source>
        <dbReference type="ARBA" id="ARBA00022723"/>
    </source>
</evidence>
<evidence type="ECO:0000256" key="5">
    <source>
        <dbReference type="ARBA" id="ARBA00022833"/>
    </source>
</evidence>
<feature type="compositionally biased region" description="Polar residues" evidence="7">
    <location>
        <begin position="874"/>
        <end position="915"/>
    </location>
</feature>
<dbReference type="GO" id="GO:0008270">
    <property type="term" value="F:zinc ion binding"/>
    <property type="evidence" value="ECO:0007669"/>
    <property type="project" value="UniProtKB-KW"/>
</dbReference>
<dbReference type="InterPro" id="IPR050821">
    <property type="entry name" value="Cytosolic_carboxypeptidase"/>
</dbReference>
<keyword evidence="11" id="KW-0645">Protease</keyword>
<dbReference type="Gene3D" id="3.30.40.10">
    <property type="entry name" value="Zinc/RING finger domain, C3HC4 (zinc finger)"/>
    <property type="match status" value="1"/>
</dbReference>
<accession>A0AAD8CB15</accession>
<feature type="active site" description="Proton donor/acceptor" evidence="6">
    <location>
        <position position="778"/>
    </location>
</feature>
<name>A0AAD8CB15_BIOPF</name>
<evidence type="ECO:0000259" key="10">
    <source>
        <dbReference type="PROSITE" id="PS52035"/>
    </source>
</evidence>
<dbReference type="Gene3D" id="3.40.630.10">
    <property type="entry name" value="Zn peptidases"/>
    <property type="match status" value="2"/>
</dbReference>
<dbReference type="Pfam" id="PF12906">
    <property type="entry name" value="RINGv"/>
    <property type="match status" value="1"/>
</dbReference>
<feature type="region of interest" description="Disordered" evidence="7">
    <location>
        <begin position="640"/>
        <end position="667"/>
    </location>
</feature>
<comment type="caution">
    <text evidence="11">The sequence shown here is derived from an EMBL/GenBank/DDBJ whole genome shotgun (WGS) entry which is preliminary data.</text>
</comment>
<dbReference type="PROSITE" id="PS51292">
    <property type="entry name" value="ZF_RING_CH"/>
    <property type="match status" value="1"/>
</dbReference>
<dbReference type="Gene3D" id="2.60.40.3120">
    <property type="match status" value="1"/>
</dbReference>
<keyword evidence="3" id="KW-0479">Metal-binding</keyword>
<evidence type="ECO:0000313" key="12">
    <source>
        <dbReference type="Proteomes" id="UP001233172"/>
    </source>
</evidence>
<feature type="region of interest" description="Disordered" evidence="7">
    <location>
        <begin position="1146"/>
        <end position="1206"/>
    </location>
</feature>
<feature type="compositionally biased region" description="Acidic residues" evidence="7">
    <location>
        <begin position="655"/>
        <end position="665"/>
    </location>
</feature>
<keyword evidence="8" id="KW-0472">Membrane</keyword>
<feature type="transmembrane region" description="Helical" evidence="8">
    <location>
        <begin position="1504"/>
        <end position="1522"/>
    </location>
</feature>
<feature type="domain" description="Peptidase M14" evidence="10">
    <location>
        <begin position="158"/>
        <end position="832"/>
    </location>
</feature>
<evidence type="ECO:0000256" key="1">
    <source>
        <dbReference type="ARBA" id="ARBA00001947"/>
    </source>
</evidence>
<dbReference type="CDD" id="cd16495">
    <property type="entry name" value="RING_CH-C4HC3_MARCH"/>
    <property type="match status" value="1"/>
</dbReference>
<keyword evidence="11" id="KW-0121">Carboxypeptidase</keyword>
<keyword evidence="11" id="KW-0378">Hydrolase</keyword>
<dbReference type="InterPro" id="IPR000834">
    <property type="entry name" value="Peptidase_M14"/>
</dbReference>
<keyword evidence="4" id="KW-0863">Zinc-finger</keyword>